<evidence type="ECO:0000256" key="1">
    <source>
        <dbReference type="ARBA" id="ARBA00004453"/>
    </source>
</evidence>
<accession>A0A1G9X7L8</accession>
<keyword evidence="4" id="KW-0963">Cytoplasm</keyword>
<sequence>MWFKHLHLYRLHEAPSISGDTLEDALAEQAFRPLGGSEATRLGWRPPGGRRSTQYMHELQGHRLLSALRQERLLPASVVREEVEERVADREAAEGQPVSRKDKQAIKEQVYEELLPRAFVRSQKVDLWWDTRGGLIGINASSRKRAEEILDLLRQTLGSLKVTPLASQTLPVRAMTEWLNDADSRPADLLLGDQVELKAQGDDGVLRARQVDLDSDEIHTLLAGGRQATRLALEIEGRLSMVLHDDLALKSLRFSDALLDEANASDDGDDAILRMETDFVLMAQALAAASAQLLSWLGGEASQDATSSVTANLASTP</sequence>
<protein>
    <recommendedName>
        <fullName evidence="3">Recombination-associated protein RdgC</fullName>
    </recommendedName>
</protein>
<keyword evidence="7" id="KW-1185">Reference proteome</keyword>
<dbReference type="GO" id="GO:0043590">
    <property type="term" value="C:bacterial nucleoid"/>
    <property type="evidence" value="ECO:0007669"/>
    <property type="project" value="TreeGrafter"/>
</dbReference>
<dbReference type="PANTHER" id="PTHR38103:SF1">
    <property type="entry name" value="RECOMBINATION-ASSOCIATED PROTEIN RDGC"/>
    <property type="match status" value="1"/>
</dbReference>
<dbReference type="GO" id="GO:0006310">
    <property type="term" value="P:DNA recombination"/>
    <property type="evidence" value="ECO:0007669"/>
    <property type="project" value="UniProtKB-KW"/>
</dbReference>
<dbReference type="NCBIfam" id="NF001464">
    <property type="entry name" value="PRK00321.1-5"/>
    <property type="match status" value="1"/>
</dbReference>
<dbReference type="PANTHER" id="PTHR38103">
    <property type="entry name" value="RECOMBINATION-ASSOCIATED PROTEIN RDGC"/>
    <property type="match status" value="1"/>
</dbReference>
<keyword evidence="5" id="KW-0233">DNA recombination</keyword>
<evidence type="ECO:0000256" key="4">
    <source>
        <dbReference type="ARBA" id="ARBA00022490"/>
    </source>
</evidence>
<name>A0A1G9X7L8_9GAMM</name>
<dbReference type="Pfam" id="PF04381">
    <property type="entry name" value="RdgC"/>
    <property type="match status" value="1"/>
</dbReference>
<dbReference type="Proteomes" id="UP000199107">
    <property type="component" value="Unassembled WGS sequence"/>
</dbReference>
<dbReference type="InterPro" id="IPR007476">
    <property type="entry name" value="RdgC"/>
</dbReference>
<evidence type="ECO:0000256" key="5">
    <source>
        <dbReference type="ARBA" id="ARBA00023172"/>
    </source>
</evidence>
<reference evidence="7" key="1">
    <citation type="submission" date="2016-10" db="EMBL/GenBank/DDBJ databases">
        <authorList>
            <person name="Varghese N."/>
            <person name="Submissions S."/>
        </authorList>
    </citation>
    <scope>NUCLEOTIDE SEQUENCE [LARGE SCALE GENOMIC DNA]</scope>
    <source>
        <strain evidence="7">AAP</strain>
    </source>
</reference>
<evidence type="ECO:0000256" key="2">
    <source>
        <dbReference type="ARBA" id="ARBA00008657"/>
    </source>
</evidence>
<dbReference type="AlphaFoldDB" id="A0A1G9X7L8"/>
<organism evidence="6 7">
    <name type="scientific">Franzmannia pantelleriensis</name>
    <dbReference type="NCBI Taxonomy" id="48727"/>
    <lineage>
        <taxon>Bacteria</taxon>
        <taxon>Pseudomonadati</taxon>
        <taxon>Pseudomonadota</taxon>
        <taxon>Gammaproteobacteria</taxon>
        <taxon>Oceanospirillales</taxon>
        <taxon>Halomonadaceae</taxon>
        <taxon>Franzmannia</taxon>
    </lineage>
</organism>
<dbReference type="EMBL" id="FNGH01000028">
    <property type="protein sequence ID" value="SDM92750.1"/>
    <property type="molecule type" value="Genomic_DNA"/>
</dbReference>
<comment type="similarity">
    <text evidence="2">Belongs to the RdgC family.</text>
</comment>
<dbReference type="OrthoDB" id="5290530at2"/>
<dbReference type="GO" id="GO:0000018">
    <property type="term" value="P:regulation of DNA recombination"/>
    <property type="evidence" value="ECO:0007669"/>
    <property type="project" value="TreeGrafter"/>
</dbReference>
<dbReference type="GO" id="GO:0003690">
    <property type="term" value="F:double-stranded DNA binding"/>
    <property type="evidence" value="ECO:0007669"/>
    <property type="project" value="TreeGrafter"/>
</dbReference>
<gene>
    <name evidence="6" type="ORF">SAMN05192555_1287</name>
</gene>
<comment type="subcellular location">
    <subcellularLocation>
        <location evidence="1">Cytoplasm</location>
        <location evidence="1">Nucleoid</location>
    </subcellularLocation>
</comment>
<proteinExistence type="inferred from homology"/>
<dbReference type="STRING" id="48727.SAMN05192555_1287"/>
<evidence type="ECO:0000313" key="6">
    <source>
        <dbReference type="EMBL" id="SDM92750.1"/>
    </source>
</evidence>
<evidence type="ECO:0000256" key="3">
    <source>
        <dbReference type="ARBA" id="ARBA00022296"/>
    </source>
</evidence>
<dbReference type="RefSeq" id="WP_089660745.1">
    <property type="nucleotide sequence ID" value="NZ_FNGH01000028.1"/>
</dbReference>
<evidence type="ECO:0000313" key="7">
    <source>
        <dbReference type="Proteomes" id="UP000199107"/>
    </source>
</evidence>